<protein>
    <recommendedName>
        <fullName evidence="3">Protein BIC1</fullName>
    </recommendedName>
</protein>
<dbReference type="CDD" id="cd22645">
    <property type="entry name" value="BIC1_CID"/>
    <property type="match status" value="1"/>
</dbReference>
<proteinExistence type="predicted"/>
<dbReference type="InterPro" id="IPR040374">
    <property type="entry name" value="BIC"/>
</dbReference>
<gene>
    <name evidence="1" type="ORF">D8674_021656</name>
</gene>
<sequence>MKRTHYSFMEENPNPNNNLIHMSNQQNPAFSGKRNKHSDVIDLVGSQSMQAVGGYVSIPQMDNLGHERLKSHQEEVAGHVVIPDSWGQEELLKDWIDYSPFDALLVPEGLTSAREALAMEGRRANTSHGVLRIESRKWFLARPYMGSLMRKRIGVI</sequence>
<dbReference type="Proteomes" id="UP000327157">
    <property type="component" value="Chromosome 3"/>
</dbReference>
<dbReference type="AlphaFoldDB" id="A0A5N5GI71"/>
<organism evidence="1 2">
    <name type="scientific">Pyrus ussuriensis x Pyrus communis</name>
    <dbReference type="NCBI Taxonomy" id="2448454"/>
    <lineage>
        <taxon>Eukaryota</taxon>
        <taxon>Viridiplantae</taxon>
        <taxon>Streptophyta</taxon>
        <taxon>Embryophyta</taxon>
        <taxon>Tracheophyta</taxon>
        <taxon>Spermatophyta</taxon>
        <taxon>Magnoliopsida</taxon>
        <taxon>eudicotyledons</taxon>
        <taxon>Gunneridae</taxon>
        <taxon>Pentapetalae</taxon>
        <taxon>rosids</taxon>
        <taxon>fabids</taxon>
        <taxon>Rosales</taxon>
        <taxon>Rosaceae</taxon>
        <taxon>Amygdaloideae</taxon>
        <taxon>Maleae</taxon>
        <taxon>Pyrus</taxon>
    </lineage>
</organism>
<keyword evidence="2" id="KW-1185">Reference proteome</keyword>
<dbReference type="OrthoDB" id="672067at2759"/>
<name>A0A5N5GI71_9ROSA</name>
<accession>A0A5N5GI71</accession>
<evidence type="ECO:0008006" key="3">
    <source>
        <dbReference type="Google" id="ProtNLM"/>
    </source>
</evidence>
<dbReference type="EMBL" id="SMOL01000402">
    <property type="protein sequence ID" value="KAB2615068.1"/>
    <property type="molecule type" value="Genomic_DNA"/>
</dbReference>
<dbReference type="PANTHER" id="PTHR34207:SF17">
    <property type="entry name" value="PROTEIN BIC2"/>
    <property type="match status" value="1"/>
</dbReference>
<reference evidence="2" key="2">
    <citation type="submission" date="2019-10" db="EMBL/GenBank/DDBJ databases">
        <title>A de novo genome assembly of a pear dwarfing rootstock.</title>
        <authorList>
            <person name="Wang F."/>
            <person name="Wang J."/>
            <person name="Li S."/>
            <person name="Zhang Y."/>
            <person name="Fang M."/>
            <person name="Ma L."/>
            <person name="Zhao Y."/>
            <person name="Jiang S."/>
        </authorList>
    </citation>
    <scope>NUCLEOTIDE SEQUENCE [LARGE SCALE GENOMIC DNA]</scope>
</reference>
<dbReference type="PANTHER" id="PTHR34207">
    <property type="entry name" value="PROTEIN BIC1"/>
    <property type="match status" value="1"/>
</dbReference>
<evidence type="ECO:0000313" key="2">
    <source>
        <dbReference type="Proteomes" id="UP000327157"/>
    </source>
</evidence>
<evidence type="ECO:0000313" key="1">
    <source>
        <dbReference type="EMBL" id="KAB2615068.1"/>
    </source>
</evidence>
<comment type="caution">
    <text evidence="1">The sequence shown here is derived from an EMBL/GenBank/DDBJ whole genome shotgun (WGS) entry which is preliminary data.</text>
</comment>
<dbReference type="GO" id="GO:0009785">
    <property type="term" value="P:blue light signaling pathway"/>
    <property type="evidence" value="ECO:0007669"/>
    <property type="project" value="InterPro"/>
</dbReference>
<reference evidence="1 2" key="1">
    <citation type="submission" date="2019-09" db="EMBL/GenBank/DDBJ databases">
        <authorList>
            <person name="Ou C."/>
        </authorList>
    </citation>
    <scope>NUCLEOTIDE SEQUENCE [LARGE SCALE GENOMIC DNA]</scope>
    <source>
        <strain evidence="1">S2</strain>
        <tissue evidence="1">Leaf</tissue>
    </source>
</reference>
<reference evidence="1 2" key="3">
    <citation type="submission" date="2019-11" db="EMBL/GenBank/DDBJ databases">
        <title>A de novo genome assembly of a pear dwarfing rootstock.</title>
        <authorList>
            <person name="Wang F."/>
            <person name="Wang J."/>
            <person name="Li S."/>
            <person name="Zhang Y."/>
            <person name="Fang M."/>
            <person name="Ma L."/>
            <person name="Zhao Y."/>
            <person name="Jiang S."/>
        </authorList>
    </citation>
    <scope>NUCLEOTIDE SEQUENCE [LARGE SCALE GENOMIC DNA]</scope>
    <source>
        <strain evidence="1">S2</strain>
        <tissue evidence="1">Leaf</tissue>
    </source>
</reference>